<comment type="caution">
    <text evidence="1">The sequence shown here is derived from an EMBL/GenBank/DDBJ whole genome shotgun (WGS) entry which is preliminary data.</text>
</comment>
<dbReference type="Proteomes" id="UP001153678">
    <property type="component" value="Unassembled WGS sequence"/>
</dbReference>
<evidence type="ECO:0000313" key="2">
    <source>
        <dbReference type="Proteomes" id="UP001153678"/>
    </source>
</evidence>
<dbReference type="EMBL" id="CAMKVN010012498">
    <property type="protein sequence ID" value="CAI2195482.1"/>
    <property type="molecule type" value="Genomic_DNA"/>
</dbReference>
<feature type="non-terminal residue" evidence="1">
    <location>
        <position position="71"/>
    </location>
</feature>
<evidence type="ECO:0000313" key="1">
    <source>
        <dbReference type="EMBL" id="CAI2195482.1"/>
    </source>
</evidence>
<organism evidence="1 2">
    <name type="scientific">Funneliformis geosporum</name>
    <dbReference type="NCBI Taxonomy" id="1117311"/>
    <lineage>
        <taxon>Eukaryota</taxon>
        <taxon>Fungi</taxon>
        <taxon>Fungi incertae sedis</taxon>
        <taxon>Mucoromycota</taxon>
        <taxon>Glomeromycotina</taxon>
        <taxon>Glomeromycetes</taxon>
        <taxon>Glomerales</taxon>
        <taxon>Glomeraceae</taxon>
        <taxon>Funneliformis</taxon>
    </lineage>
</organism>
<name>A0A9W4T9L0_9GLOM</name>
<gene>
    <name evidence="1" type="ORF">FWILDA_LOCUS17098</name>
</gene>
<accession>A0A9W4T9L0</accession>
<dbReference type="AlphaFoldDB" id="A0A9W4T9L0"/>
<sequence>IVNFSPDTNDIKGLSGTWLKRFMLEAKAKALSIKFLRNPPENDEEDNFGLDDPNNHHLFSNAQKATYFAKL</sequence>
<protein>
    <submittedName>
        <fullName evidence="1">13085_t:CDS:1</fullName>
    </submittedName>
</protein>
<proteinExistence type="predicted"/>
<reference evidence="1" key="1">
    <citation type="submission" date="2022-08" db="EMBL/GenBank/DDBJ databases">
        <authorList>
            <person name="Kallberg Y."/>
            <person name="Tangrot J."/>
            <person name="Rosling A."/>
        </authorList>
    </citation>
    <scope>NUCLEOTIDE SEQUENCE</scope>
    <source>
        <strain evidence="1">Wild A</strain>
    </source>
</reference>
<keyword evidence="2" id="KW-1185">Reference proteome</keyword>